<sequence length="211" mass="24017">MNGKQIVSKLDALLQWIVRLVLLNILWILFSALGLFAAGVFPATAAVLAVARKWVMGEQDIKIWSAFKQVYRQEFLAANSMGWILSVIGAILYFNYQVMTSHIQEMSFVVPFAFYFIVFFYTMLVIWSFPLLAHYKANWHQHFKNAIIIGLTKIHYTIVCGAVVFAVLYFSLSFPGLLPFFTISTIGVGCMWLALQIFSQLDQDQTHQAAN</sequence>
<keyword evidence="1" id="KW-1133">Transmembrane helix</keyword>
<organism evidence="2 3">
    <name type="scientific">Mesobacillus foraminis</name>
    <dbReference type="NCBI Taxonomy" id="279826"/>
    <lineage>
        <taxon>Bacteria</taxon>
        <taxon>Bacillati</taxon>
        <taxon>Bacillota</taxon>
        <taxon>Bacilli</taxon>
        <taxon>Bacillales</taxon>
        <taxon>Bacillaceae</taxon>
        <taxon>Mesobacillus</taxon>
    </lineage>
</organism>
<keyword evidence="3" id="KW-1185">Reference proteome</keyword>
<evidence type="ECO:0000313" key="3">
    <source>
        <dbReference type="Proteomes" id="UP000295689"/>
    </source>
</evidence>
<keyword evidence="1" id="KW-0472">Membrane</keyword>
<feature type="transmembrane region" description="Helical" evidence="1">
    <location>
        <begin position="108"/>
        <end position="133"/>
    </location>
</feature>
<protein>
    <submittedName>
        <fullName evidence="2">Putative membrane protein YesL</fullName>
    </submittedName>
</protein>
<feature type="transmembrane region" description="Helical" evidence="1">
    <location>
        <begin position="178"/>
        <end position="198"/>
    </location>
</feature>
<name>A0A4R2BDF0_9BACI</name>
<accession>A0A4R2BDF0</accession>
<evidence type="ECO:0000313" key="2">
    <source>
        <dbReference type="EMBL" id="TCN24968.1"/>
    </source>
</evidence>
<dbReference type="AlphaFoldDB" id="A0A4R2BDF0"/>
<dbReference type="RefSeq" id="WP_132006239.1">
    <property type="nucleotide sequence ID" value="NZ_JABUHM010000004.1"/>
</dbReference>
<feature type="transmembrane region" description="Helical" evidence="1">
    <location>
        <begin position="154"/>
        <end position="172"/>
    </location>
</feature>
<keyword evidence="1" id="KW-0812">Transmembrane</keyword>
<dbReference type="Proteomes" id="UP000295689">
    <property type="component" value="Unassembled WGS sequence"/>
</dbReference>
<feature type="transmembrane region" description="Helical" evidence="1">
    <location>
        <begin position="76"/>
        <end position="96"/>
    </location>
</feature>
<proteinExistence type="predicted"/>
<comment type="caution">
    <text evidence="2">The sequence shown here is derived from an EMBL/GenBank/DDBJ whole genome shotgun (WGS) entry which is preliminary data.</text>
</comment>
<dbReference type="Pfam" id="PF04854">
    <property type="entry name" value="DUF624"/>
    <property type="match status" value="1"/>
</dbReference>
<reference evidence="2 3" key="1">
    <citation type="journal article" date="2015" name="Stand. Genomic Sci.">
        <title>Genomic Encyclopedia of Bacterial and Archaeal Type Strains, Phase III: the genomes of soil and plant-associated and newly described type strains.</title>
        <authorList>
            <person name="Whitman W.B."/>
            <person name="Woyke T."/>
            <person name="Klenk H.P."/>
            <person name="Zhou Y."/>
            <person name="Lilburn T.G."/>
            <person name="Beck B.J."/>
            <person name="De Vos P."/>
            <person name="Vandamme P."/>
            <person name="Eisen J.A."/>
            <person name="Garrity G."/>
            <person name="Hugenholtz P."/>
            <person name="Kyrpides N.C."/>
        </authorList>
    </citation>
    <scope>NUCLEOTIDE SEQUENCE [LARGE SCALE GENOMIC DNA]</scope>
    <source>
        <strain evidence="2 3">CV53</strain>
    </source>
</reference>
<gene>
    <name evidence="2" type="ORF">EV146_106170</name>
</gene>
<dbReference type="EMBL" id="SLVV01000006">
    <property type="protein sequence ID" value="TCN24968.1"/>
    <property type="molecule type" value="Genomic_DNA"/>
</dbReference>
<dbReference type="InterPro" id="IPR006938">
    <property type="entry name" value="DUF624"/>
</dbReference>
<evidence type="ECO:0000256" key="1">
    <source>
        <dbReference type="SAM" id="Phobius"/>
    </source>
</evidence>